<evidence type="ECO:0000313" key="1">
    <source>
        <dbReference type="EMBL" id="KXB59433.1"/>
    </source>
</evidence>
<organism evidence="1 2">
    <name type="scientific">Gemella haemolysans</name>
    <dbReference type="NCBI Taxonomy" id="1379"/>
    <lineage>
        <taxon>Bacteria</taxon>
        <taxon>Bacillati</taxon>
        <taxon>Bacillota</taxon>
        <taxon>Bacilli</taxon>
        <taxon>Bacillales</taxon>
        <taxon>Gemellaceae</taxon>
        <taxon>Gemella</taxon>
    </lineage>
</organism>
<dbReference type="PATRIC" id="fig|1379.3.peg.1113"/>
<dbReference type="OrthoDB" id="2991346at2"/>
<reference evidence="2" key="1">
    <citation type="submission" date="2016-01" db="EMBL/GenBank/DDBJ databases">
        <authorList>
            <person name="Mitreva M."/>
            <person name="Pepin K.H."/>
            <person name="Mihindukulasuriya K.A."/>
            <person name="Fulton R."/>
            <person name="Fronick C."/>
            <person name="O'Laughlin M."/>
            <person name="Miner T."/>
            <person name="Herter B."/>
            <person name="Rosa B.A."/>
            <person name="Cordes M."/>
            <person name="Tomlinson C."/>
            <person name="Wollam A."/>
            <person name="Palsikar V.B."/>
            <person name="Mardis E.R."/>
            <person name="Wilson R.K."/>
        </authorList>
    </citation>
    <scope>NUCLEOTIDE SEQUENCE [LARGE SCALE GENOMIC DNA]</scope>
    <source>
        <strain evidence="2">DNF01167</strain>
    </source>
</reference>
<dbReference type="AlphaFoldDB" id="A0A133ZVG6"/>
<gene>
    <name evidence="1" type="ORF">HMPREF3186_01133</name>
</gene>
<comment type="caution">
    <text evidence="1">The sequence shown here is derived from an EMBL/GenBank/DDBJ whole genome shotgun (WGS) entry which is preliminary data.</text>
</comment>
<protein>
    <recommendedName>
        <fullName evidence="3">DUF2140 family protein</fullName>
    </recommendedName>
</protein>
<name>A0A133ZVG6_9BACL</name>
<accession>A0A133ZVG6</accession>
<dbReference type="Proteomes" id="UP000070355">
    <property type="component" value="Unassembled WGS sequence"/>
</dbReference>
<sequence>MKALRKLLSLLIVLALFGGGITYALTPDNNIKNSEKLANVKASTTLEDLNGDFLSNISYANSKVSTSLKIDNDTFLSIFKNAVEKDSELLNGSYKLVGNHIEAKLPVKLGLWDTMINTNVKVVGANNSVDLVLEDAKIGKVPIPDFALEKYLKEALTGTGVGVNGNTIKIKSLDVPVMIDNVEVSDGNVNVTASLTQKQILQYGSEAIKNYFRG</sequence>
<dbReference type="EMBL" id="LSDC01000075">
    <property type="protein sequence ID" value="KXB59433.1"/>
    <property type="molecule type" value="Genomic_DNA"/>
</dbReference>
<evidence type="ECO:0000313" key="2">
    <source>
        <dbReference type="Proteomes" id="UP000070355"/>
    </source>
</evidence>
<proteinExistence type="predicted"/>
<dbReference type="RefSeq" id="WP_060914274.1">
    <property type="nucleotide sequence ID" value="NZ_JAGZGJ010000020.1"/>
</dbReference>
<evidence type="ECO:0008006" key="3">
    <source>
        <dbReference type="Google" id="ProtNLM"/>
    </source>
</evidence>